<sequence>MSEGLPVPLLPQNERIRRWVLDTAAAQAADGSRRSTSPWPQHAPRTIISEAEYQLAQACSRNLEIDQYVIAQGCSKLLSSTDRDSFRDPTLDVGCLDGSRPSECPGAPVLDNRASPATISPVDSAMWPQCTIQSPDTKDLLSCGEQVCKDDFLNERRGHEDTMNINQALPETSEHSAIDPTRTLASPSRTNGNAARIGTQDTELEMQSPTAYSPSVYSRQTHETDDRDNGISVNCPYEALPERGQSGPMDTSIIPRIGDRMVGFHCARQQVMVQRRIATPTVPAGCLAITDSGRSPMLGNSALRRASRILAQGPKSALNFLRRSKEEKITSMLDGWWVDRDFLPRSA</sequence>
<gene>
    <name evidence="2" type="ORF">EV356DRAFT_129030</name>
</gene>
<feature type="compositionally biased region" description="Polar residues" evidence="1">
    <location>
        <begin position="203"/>
        <end position="219"/>
    </location>
</feature>
<organism evidence="2 3">
    <name type="scientific">Viridothelium virens</name>
    <name type="common">Speckled blister lichen</name>
    <name type="synonym">Trypethelium virens</name>
    <dbReference type="NCBI Taxonomy" id="1048519"/>
    <lineage>
        <taxon>Eukaryota</taxon>
        <taxon>Fungi</taxon>
        <taxon>Dikarya</taxon>
        <taxon>Ascomycota</taxon>
        <taxon>Pezizomycotina</taxon>
        <taxon>Dothideomycetes</taxon>
        <taxon>Dothideomycetes incertae sedis</taxon>
        <taxon>Trypetheliales</taxon>
        <taxon>Trypetheliaceae</taxon>
        <taxon>Viridothelium</taxon>
    </lineage>
</organism>
<evidence type="ECO:0000313" key="3">
    <source>
        <dbReference type="Proteomes" id="UP000800092"/>
    </source>
</evidence>
<feature type="compositionally biased region" description="Basic and acidic residues" evidence="1">
    <location>
        <begin position="220"/>
        <end position="229"/>
    </location>
</feature>
<evidence type="ECO:0000313" key="2">
    <source>
        <dbReference type="EMBL" id="KAF2235152.1"/>
    </source>
</evidence>
<name>A0A6A6HAU2_VIRVR</name>
<keyword evidence="3" id="KW-1185">Reference proteome</keyword>
<evidence type="ECO:0000256" key="1">
    <source>
        <dbReference type="SAM" id="MobiDB-lite"/>
    </source>
</evidence>
<protein>
    <submittedName>
        <fullName evidence="2">Uncharacterized protein</fullName>
    </submittedName>
</protein>
<dbReference type="EMBL" id="ML991793">
    <property type="protein sequence ID" value="KAF2235152.1"/>
    <property type="molecule type" value="Genomic_DNA"/>
</dbReference>
<dbReference type="Proteomes" id="UP000800092">
    <property type="component" value="Unassembled WGS sequence"/>
</dbReference>
<accession>A0A6A6HAU2</accession>
<feature type="region of interest" description="Disordered" evidence="1">
    <location>
        <begin position="203"/>
        <end position="232"/>
    </location>
</feature>
<dbReference type="AlphaFoldDB" id="A0A6A6HAU2"/>
<reference evidence="2" key="1">
    <citation type="journal article" date="2020" name="Stud. Mycol.">
        <title>101 Dothideomycetes genomes: a test case for predicting lifestyles and emergence of pathogens.</title>
        <authorList>
            <person name="Haridas S."/>
            <person name="Albert R."/>
            <person name="Binder M."/>
            <person name="Bloem J."/>
            <person name="Labutti K."/>
            <person name="Salamov A."/>
            <person name="Andreopoulos B."/>
            <person name="Baker S."/>
            <person name="Barry K."/>
            <person name="Bills G."/>
            <person name="Bluhm B."/>
            <person name="Cannon C."/>
            <person name="Castanera R."/>
            <person name="Culley D."/>
            <person name="Daum C."/>
            <person name="Ezra D."/>
            <person name="Gonzalez J."/>
            <person name="Henrissat B."/>
            <person name="Kuo A."/>
            <person name="Liang C."/>
            <person name="Lipzen A."/>
            <person name="Lutzoni F."/>
            <person name="Magnuson J."/>
            <person name="Mondo S."/>
            <person name="Nolan M."/>
            <person name="Ohm R."/>
            <person name="Pangilinan J."/>
            <person name="Park H.-J."/>
            <person name="Ramirez L."/>
            <person name="Alfaro M."/>
            <person name="Sun H."/>
            <person name="Tritt A."/>
            <person name="Yoshinaga Y."/>
            <person name="Zwiers L.-H."/>
            <person name="Turgeon B."/>
            <person name="Goodwin S."/>
            <person name="Spatafora J."/>
            <person name="Crous P."/>
            <person name="Grigoriev I."/>
        </authorList>
    </citation>
    <scope>NUCLEOTIDE SEQUENCE</scope>
    <source>
        <strain evidence="2">Tuck. ex Michener</strain>
    </source>
</reference>
<proteinExistence type="predicted"/>